<feature type="compositionally biased region" description="Basic residues" evidence="1">
    <location>
        <begin position="1"/>
        <end position="15"/>
    </location>
</feature>
<dbReference type="PANTHER" id="PTHR37948">
    <property type="entry name" value="ZGC:113208"/>
    <property type="match status" value="1"/>
</dbReference>
<dbReference type="EMBL" id="LR790530">
    <property type="protein sequence ID" value="CAB3266392.1"/>
    <property type="molecule type" value="mRNA"/>
</dbReference>
<keyword evidence="2" id="KW-0418">Kinase</keyword>
<feature type="region of interest" description="Disordered" evidence="1">
    <location>
        <begin position="1"/>
        <end position="20"/>
    </location>
</feature>
<dbReference type="AlphaFoldDB" id="A0A6F9DSH0"/>
<sequence length="230" mass="26874">MTSKRNYGKRKKPKEKRNTEEVVAKITKLEETVSSSKGSEVKRDKNGVLLFPDHPEFQPNLTPKEVLQAGSFGGTYFRPIDSGITKQSYGDEVWKELPQDWLEGLNIKKQVSNPNYDISVNKYKVKCGGSLQMWEESNWIVAQDPYGWFQWYCRFYQGRRSDDDKRQISRWAKCTGVTGRWRNNLIGKIFRAGARYDDFSISPVVRQVLLHWGYTLTEDDYKNRAEKLKK</sequence>
<dbReference type="PANTHER" id="PTHR37948:SF1">
    <property type="entry name" value="BLL5189 PROTEIN"/>
    <property type="match status" value="1"/>
</dbReference>
<dbReference type="GO" id="GO:0016301">
    <property type="term" value="F:kinase activity"/>
    <property type="evidence" value="ECO:0007669"/>
    <property type="project" value="UniProtKB-KW"/>
</dbReference>
<gene>
    <name evidence="2" type="primary">Smg1-001</name>
</gene>
<accession>A0A6F9DSH0</accession>
<name>A0A6F9DSH0_9ASCI</name>
<reference evidence="2" key="1">
    <citation type="submission" date="2020-04" db="EMBL/GenBank/DDBJ databases">
        <authorList>
            <person name="Neveu A P."/>
        </authorList>
    </citation>
    <scope>NUCLEOTIDE SEQUENCE</scope>
    <source>
        <tissue evidence="2">Whole embryo</tissue>
    </source>
</reference>
<evidence type="ECO:0000313" key="2">
    <source>
        <dbReference type="EMBL" id="CAB3266392.1"/>
    </source>
</evidence>
<protein>
    <submittedName>
        <fullName evidence="2">Serine/threonine-protein kinase SMG1</fullName>
    </submittedName>
</protein>
<organism evidence="2">
    <name type="scientific">Phallusia mammillata</name>
    <dbReference type="NCBI Taxonomy" id="59560"/>
    <lineage>
        <taxon>Eukaryota</taxon>
        <taxon>Metazoa</taxon>
        <taxon>Chordata</taxon>
        <taxon>Tunicata</taxon>
        <taxon>Ascidiacea</taxon>
        <taxon>Phlebobranchia</taxon>
        <taxon>Ascidiidae</taxon>
        <taxon>Phallusia</taxon>
    </lineage>
</organism>
<evidence type="ECO:0000256" key="1">
    <source>
        <dbReference type="SAM" id="MobiDB-lite"/>
    </source>
</evidence>
<proteinExistence type="evidence at transcript level"/>
<keyword evidence="2" id="KW-0808">Transferase</keyword>